<dbReference type="PANTHER" id="PTHR33845">
    <property type="entry name" value="C2H2-TYPE DOMAIN-CONTAINING PROTEIN"/>
    <property type="match status" value="1"/>
</dbReference>
<evidence type="ECO:0000313" key="2">
    <source>
        <dbReference type="EMBL" id="CAH3108927.1"/>
    </source>
</evidence>
<feature type="compositionally biased region" description="Basic and acidic residues" evidence="1">
    <location>
        <begin position="189"/>
        <end position="199"/>
    </location>
</feature>
<dbReference type="EMBL" id="CALNXK010000021">
    <property type="protein sequence ID" value="CAH3108927.1"/>
    <property type="molecule type" value="Genomic_DNA"/>
</dbReference>
<dbReference type="PANTHER" id="PTHR33845:SF1">
    <property type="entry name" value="C2H2-TYPE DOMAIN-CONTAINING PROTEIN"/>
    <property type="match status" value="1"/>
</dbReference>
<proteinExistence type="predicted"/>
<feature type="region of interest" description="Disordered" evidence="1">
    <location>
        <begin position="172"/>
        <end position="199"/>
    </location>
</feature>
<dbReference type="Proteomes" id="UP001159405">
    <property type="component" value="Unassembled WGS sequence"/>
</dbReference>
<evidence type="ECO:0000313" key="3">
    <source>
        <dbReference type="Proteomes" id="UP001159405"/>
    </source>
</evidence>
<gene>
    <name evidence="2" type="ORF">PLOB_00017914</name>
</gene>
<accession>A0ABN8NGX4</accession>
<evidence type="ECO:0008006" key="4">
    <source>
        <dbReference type="Google" id="ProtNLM"/>
    </source>
</evidence>
<name>A0ABN8NGX4_9CNID</name>
<organism evidence="2 3">
    <name type="scientific">Porites lobata</name>
    <dbReference type="NCBI Taxonomy" id="104759"/>
    <lineage>
        <taxon>Eukaryota</taxon>
        <taxon>Metazoa</taxon>
        <taxon>Cnidaria</taxon>
        <taxon>Anthozoa</taxon>
        <taxon>Hexacorallia</taxon>
        <taxon>Scleractinia</taxon>
        <taxon>Fungiina</taxon>
        <taxon>Poritidae</taxon>
        <taxon>Porites</taxon>
    </lineage>
</organism>
<evidence type="ECO:0000256" key="1">
    <source>
        <dbReference type="SAM" id="MobiDB-lite"/>
    </source>
</evidence>
<comment type="caution">
    <text evidence="2">The sequence shown here is derived from an EMBL/GenBank/DDBJ whole genome shotgun (WGS) entry which is preliminary data.</text>
</comment>
<reference evidence="2 3" key="1">
    <citation type="submission" date="2022-05" db="EMBL/GenBank/DDBJ databases">
        <authorList>
            <consortium name="Genoscope - CEA"/>
            <person name="William W."/>
        </authorList>
    </citation>
    <scope>NUCLEOTIDE SEQUENCE [LARGE SCALE GENOMIC DNA]</scope>
</reference>
<protein>
    <recommendedName>
        <fullName evidence="4">C2H2-type domain-containing protein</fullName>
    </recommendedName>
</protein>
<keyword evidence="3" id="KW-1185">Reference proteome</keyword>
<sequence length="199" mass="22255">MAILQRRLWKNHRQTATNSCNSFCGNFQEKFSAGDFLDVGKERCPALPLESSKNQNFSKGPEEAEFDPGLFQCPNEGCVKSYQSFSALEKHLSFGKCEMHVERVTLLDQARQMYHANLTEGTSQDVTSHCAEASVPESVVNTSQIVKGWALKQTKKSGRLSESQKGYLDEKFKVSQKTGHKQDPASVAHDMRYARTAEG</sequence>